<keyword evidence="14" id="KW-1015">Disulfide bond</keyword>
<dbReference type="Proteomes" id="UP000261380">
    <property type="component" value="Unplaced"/>
</dbReference>
<dbReference type="Pfam" id="PF00287">
    <property type="entry name" value="Na_K-ATPase"/>
    <property type="match status" value="1"/>
</dbReference>
<keyword evidence="10 17" id="KW-1133">Transmembrane helix</keyword>
<keyword evidence="16" id="KW-0739">Sodium transport</keyword>
<evidence type="ECO:0000256" key="11">
    <source>
        <dbReference type="ARBA" id="ARBA00023053"/>
    </source>
</evidence>
<name>A0A3B5MQ42_9TELE</name>
<evidence type="ECO:0000313" key="18">
    <source>
        <dbReference type="Ensembl" id="ENSXCOP00000021604.1"/>
    </source>
</evidence>
<keyword evidence="8" id="KW-0630">Potassium</keyword>
<comment type="function">
    <text evidence="17">This is the non-catalytic component of the active enzyme, which catalyzes the hydrolysis of ATP coupled with the exchange of Na(+) and K(+) ions across the plasma membrane.</text>
</comment>
<keyword evidence="3 17" id="KW-0813">Transport</keyword>
<keyword evidence="6" id="KW-0740">Sodium/potassium transport</keyword>
<comment type="subcellular location">
    <subcellularLocation>
        <location evidence="1">Cell membrane</location>
        <topology evidence="1">Single-pass type II membrane protein</topology>
    </subcellularLocation>
    <subcellularLocation>
        <location evidence="17">Membrane</location>
    </subcellularLocation>
</comment>
<evidence type="ECO:0000256" key="2">
    <source>
        <dbReference type="ARBA" id="ARBA00005876"/>
    </source>
</evidence>
<organism evidence="18 19">
    <name type="scientific">Xiphophorus couchianus</name>
    <name type="common">Monterrey platyfish</name>
    <dbReference type="NCBI Taxonomy" id="32473"/>
    <lineage>
        <taxon>Eukaryota</taxon>
        <taxon>Metazoa</taxon>
        <taxon>Chordata</taxon>
        <taxon>Craniata</taxon>
        <taxon>Vertebrata</taxon>
        <taxon>Euteleostomi</taxon>
        <taxon>Actinopterygii</taxon>
        <taxon>Neopterygii</taxon>
        <taxon>Teleostei</taxon>
        <taxon>Neoteleostei</taxon>
        <taxon>Acanthomorphata</taxon>
        <taxon>Ovalentaria</taxon>
        <taxon>Atherinomorphae</taxon>
        <taxon>Cyprinodontiformes</taxon>
        <taxon>Poeciliidae</taxon>
        <taxon>Poeciliinae</taxon>
        <taxon>Xiphophorus</taxon>
    </lineage>
</organism>
<dbReference type="PANTHER" id="PTHR11523">
    <property type="entry name" value="SODIUM/POTASSIUM-DEPENDENT ATPASE BETA SUBUNIT"/>
    <property type="match status" value="1"/>
</dbReference>
<keyword evidence="15" id="KW-0325">Glycoprotein</keyword>
<keyword evidence="19" id="KW-1185">Reference proteome</keyword>
<accession>A0A3B5MQ42</accession>
<keyword evidence="13 17" id="KW-0472">Membrane</keyword>
<evidence type="ECO:0000256" key="14">
    <source>
        <dbReference type="ARBA" id="ARBA00023157"/>
    </source>
</evidence>
<keyword evidence="12 17" id="KW-0406">Ion transport</keyword>
<evidence type="ECO:0000256" key="12">
    <source>
        <dbReference type="ARBA" id="ARBA00023065"/>
    </source>
</evidence>
<dbReference type="GO" id="GO:0036376">
    <property type="term" value="P:sodium ion export across plasma membrane"/>
    <property type="evidence" value="ECO:0007669"/>
    <property type="project" value="TreeGrafter"/>
</dbReference>
<evidence type="ECO:0000256" key="9">
    <source>
        <dbReference type="ARBA" id="ARBA00022968"/>
    </source>
</evidence>
<dbReference type="GO" id="GO:1990573">
    <property type="term" value="P:potassium ion import across plasma membrane"/>
    <property type="evidence" value="ECO:0007669"/>
    <property type="project" value="TreeGrafter"/>
</dbReference>
<evidence type="ECO:0000256" key="15">
    <source>
        <dbReference type="ARBA" id="ARBA00023180"/>
    </source>
</evidence>
<feature type="transmembrane region" description="Helical" evidence="17">
    <location>
        <begin position="45"/>
        <end position="69"/>
    </location>
</feature>
<dbReference type="Ensembl" id="ENSXCOT00000021868.1">
    <property type="protein sequence ID" value="ENSXCOP00000021604.1"/>
    <property type="gene ID" value="ENSXCOG00000016095.1"/>
</dbReference>
<dbReference type="GO" id="GO:0001671">
    <property type="term" value="F:ATPase activator activity"/>
    <property type="evidence" value="ECO:0007669"/>
    <property type="project" value="TreeGrafter"/>
</dbReference>
<dbReference type="InterPro" id="IPR038702">
    <property type="entry name" value="Na/K_ATPase_sub_beta_sf"/>
</dbReference>
<evidence type="ECO:0000256" key="16">
    <source>
        <dbReference type="ARBA" id="ARBA00023201"/>
    </source>
</evidence>
<proteinExistence type="inferred from homology"/>
<keyword evidence="9" id="KW-0735">Signal-anchor</keyword>
<dbReference type="GO" id="GO:0030007">
    <property type="term" value="P:intracellular potassium ion homeostasis"/>
    <property type="evidence" value="ECO:0007669"/>
    <property type="project" value="TreeGrafter"/>
</dbReference>
<evidence type="ECO:0000256" key="8">
    <source>
        <dbReference type="ARBA" id="ARBA00022958"/>
    </source>
</evidence>
<dbReference type="STRING" id="32473.ENSXCOP00000021604"/>
<evidence type="ECO:0000256" key="6">
    <source>
        <dbReference type="ARBA" id="ARBA00022607"/>
    </source>
</evidence>
<comment type="similarity">
    <text evidence="2 17">Belongs to the X(+)/potassium ATPases subunit beta family.</text>
</comment>
<keyword evidence="5" id="KW-0633">Potassium transport</keyword>
<keyword evidence="11" id="KW-0915">Sodium</keyword>
<evidence type="ECO:0000256" key="10">
    <source>
        <dbReference type="ARBA" id="ARBA00022989"/>
    </source>
</evidence>
<reference evidence="18" key="2">
    <citation type="submission" date="2025-09" db="UniProtKB">
        <authorList>
            <consortium name="Ensembl"/>
        </authorList>
    </citation>
    <scope>IDENTIFICATION</scope>
</reference>
<keyword evidence="7 17" id="KW-0812">Transmembrane</keyword>
<dbReference type="PROSITE" id="PS00391">
    <property type="entry name" value="ATPASE_NA_K_BETA_2"/>
    <property type="match status" value="1"/>
</dbReference>
<evidence type="ECO:0000256" key="17">
    <source>
        <dbReference type="RuleBase" id="RU362099"/>
    </source>
</evidence>
<reference evidence="18" key="1">
    <citation type="submission" date="2025-08" db="UniProtKB">
        <authorList>
            <consortium name="Ensembl"/>
        </authorList>
    </citation>
    <scope>IDENTIFICATION</scope>
</reference>
<evidence type="ECO:0000256" key="5">
    <source>
        <dbReference type="ARBA" id="ARBA00022538"/>
    </source>
</evidence>
<dbReference type="GO" id="GO:0005890">
    <property type="term" value="C:sodium:potassium-exchanging ATPase complex"/>
    <property type="evidence" value="ECO:0007669"/>
    <property type="project" value="InterPro"/>
</dbReference>
<evidence type="ECO:0000256" key="13">
    <source>
        <dbReference type="ARBA" id="ARBA00023136"/>
    </source>
</evidence>
<evidence type="ECO:0000256" key="1">
    <source>
        <dbReference type="ARBA" id="ARBA00004401"/>
    </source>
</evidence>
<evidence type="ECO:0000256" key="3">
    <source>
        <dbReference type="ARBA" id="ARBA00022448"/>
    </source>
</evidence>
<dbReference type="NCBIfam" id="TIGR01107">
    <property type="entry name" value="Na_K_ATPase_bet"/>
    <property type="match status" value="1"/>
</dbReference>
<evidence type="ECO:0000313" key="19">
    <source>
        <dbReference type="Proteomes" id="UP000261380"/>
    </source>
</evidence>
<evidence type="ECO:0000256" key="7">
    <source>
        <dbReference type="ARBA" id="ARBA00022692"/>
    </source>
</evidence>
<evidence type="ECO:0000256" key="4">
    <source>
        <dbReference type="ARBA" id="ARBA00022475"/>
    </source>
</evidence>
<keyword evidence="4" id="KW-1003">Cell membrane</keyword>
<dbReference type="InterPro" id="IPR000402">
    <property type="entry name" value="Na/K_ATPase_sub_beta"/>
</dbReference>
<dbReference type="AlphaFoldDB" id="A0A3B5MQ42"/>
<dbReference type="PANTHER" id="PTHR11523:SF10">
    <property type="entry name" value="SODIUM_POTASSIUM-TRANSPORTING ATPASE SUBUNIT BETA-1"/>
    <property type="match status" value="1"/>
</dbReference>
<dbReference type="GO" id="GO:0006883">
    <property type="term" value="P:intracellular sodium ion homeostasis"/>
    <property type="evidence" value="ECO:0007669"/>
    <property type="project" value="TreeGrafter"/>
</dbReference>
<dbReference type="GeneTree" id="ENSGT01030000234579"/>
<protein>
    <recommendedName>
        <fullName evidence="17">Sodium/potassium-transporting ATPase subunit beta</fullName>
    </recommendedName>
</protein>
<dbReference type="Gene3D" id="2.60.40.1660">
    <property type="entry name" value="Na, k-atpase alpha subunit"/>
    <property type="match status" value="1"/>
</dbReference>
<sequence>KFSFKLEKTSNMSGGKSGGWRETFWDPEKREFLGRTGDSWLKISVFYVIFYAFLCGIFVATILVLLMTLNMYKPRYQDRIVPSGLSFSPYAHNLEIIYKTDDPSSYEVYVKSLKEFIEQYNDEKQTDNMKYEDCGTTPKLYTERGELESNTGQRKSCRFSRRELQGCSGENDTTFGFKEGKPCLIVKLNRIINFRPKPPSSSDLWAEDDGLIGEIKYFGFAGNAGFPLQYFPYYGKMLHPNYLQPLVGIKFTNLTKNRELRIKCKVYGEGYTAEGIDGLFYVRVTVKQHENKQGQQSAFSKI</sequence>